<reference evidence="2" key="1">
    <citation type="submission" date="2022-08" db="EMBL/GenBank/DDBJ databases">
        <title>Nisaea acidiphila sp. nov., isolated from a marine algal debris and emended description of the genus Nisaea Urios et al. 2008.</title>
        <authorList>
            <person name="Kwon K."/>
        </authorList>
    </citation>
    <scope>NUCLEOTIDE SEQUENCE</scope>
    <source>
        <strain evidence="2">MEBiC11861</strain>
    </source>
</reference>
<sequence>MFSLQKILVLFAVLAAVWYGFKLVTRLDQARKQKLKEEAKSGGASASPGSSKPEDGVVDLVQNPDGTYGAKKKDRSA</sequence>
<organism evidence="2 3">
    <name type="scientific">Nisaea acidiphila</name>
    <dbReference type="NCBI Taxonomy" id="1862145"/>
    <lineage>
        <taxon>Bacteria</taxon>
        <taxon>Pseudomonadati</taxon>
        <taxon>Pseudomonadota</taxon>
        <taxon>Alphaproteobacteria</taxon>
        <taxon>Rhodospirillales</taxon>
        <taxon>Thalassobaculaceae</taxon>
        <taxon>Nisaea</taxon>
    </lineage>
</organism>
<feature type="compositionally biased region" description="Low complexity" evidence="1">
    <location>
        <begin position="41"/>
        <end position="51"/>
    </location>
</feature>
<evidence type="ECO:0000313" key="3">
    <source>
        <dbReference type="Proteomes" id="UP001060336"/>
    </source>
</evidence>
<dbReference type="AlphaFoldDB" id="A0A9J7B0B1"/>
<evidence type="ECO:0000313" key="2">
    <source>
        <dbReference type="EMBL" id="UUX51125.1"/>
    </source>
</evidence>
<dbReference type="Proteomes" id="UP001060336">
    <property type="component" value="Chromosome"/>
</dbReference>
<evidence type="ECO:0000256" key="1">
    <source>
        <dbReference type="SAM" id="MobiDB-lite"/>
    </source>
</evidence>
<dbReference type="KEGG" id="naci:NUH88_05400"/>
<name>A0A9J7B0B1_9PROT</name>
<feature type="region of interest" description="Disordered" evidence="1">
    <location>
        <begin position="34"/>
        <end position="77"/>
    </location>
</feature>
<proteinExistence type="predicted"/>
<dbReference type="EMBL" id="CP102480">
    <property type="protein sequence ID" value="UUX51125.1"/>
    <property type="molecule type" value="Genomic_DNA"/>
</dbReference>
<dbReference type="RefSeq" id="WP_257770428.1">
    <property type="nucleotide sequence ID" value="NZ_CP102480.1"/>
</dbReference>
<keyword evidence="3" id="KW-1185">Reference proteome</keyword>
<protein>
    <submittedName>
        <fullName evidence="2">Uncharacterized protein</fullName>
    </submittedName>
</protein>
<gene>
    <name evidence="2" type="ORF">NUH88_05400</name>
</gene>
<accession>A0A9J7B0B1</accession>